<protein>
    <submittedName>
        <fullName evidence="1">Uncharacterized protein</fullName>
    </submittedName>
</protein>
<dbReference type="InterPro" id="IPR040376">
    <property type="entry name" value="At4g28100-like"/>
</dbReference>
<evidence type="ECO:0000313" key="2">
    <source>
        <dbReference type="Proteomes" id="UP000823775"/>
    </source>
</evidence>
<comment type="caution">
    <text evidence="1">The sequence shown here is derived from an EMBL/GenBank/DDBJ whole genome shotgun (WGS) entry which is preliminary data.</text>
</comment>
<keyword evidence="2" id="KW-1185">Reference proteome</keyword>
<dbReference type="Proteomes" id="UP000823775">
    <property type="component" value="Unassembled WGS sequence"/>
</dbReference>
<dbReference type="PANTHER" id="PTHR34056:SF5">
    <property type="entry name" value="SPARK DOMAIN-CONTAINING PROTEIN"/>
    <property type="match status" value="1"/>
</dbReference>
<name>A0ABS8UZ44_DATST</name>
<evidence type="ECO:0000313" key="1">
    <source>
        <dbReference type="EMBL" id="MCD9639331.1"/>
    </source>
</evidence>
<sequence>MRLVMFYCYCGIRLHPLSCPEAFLVNSDGQLVGGESVKRLERDCFSSNGYAGIAGCSKCLNILFICSVTAEWKIQAKQQIGVANCTAGVVK</sequence>
<gene>
    <name evidence="1" type="ORF">HAX54_023771</name>
</gene>
<reference evidence="1 2" key="1">
    <citation type="journal article" date="2021" name="BMC Genomics">
        <title>Datura genome reveals duplications of psychoactive alkaloid biosynthetic genes and high mutation rate following tissue culture.</title>
        <authorList>
            <person name="Rajewski A."/>
            <person name="Carter-House D."/>
            <person name="Stajich J."/>
            <person name="Litt A."/>
        </authorList>
    </citation>
    <scope>NUCLEOTIDE SEQUENCE [LARGE SCALE GENOMIC DNA]</scope>
    <source>
        <strain evidence="1">AR-01</strain>
    </source>
</reference>
<proteinExistence type="predicted"/>
<dbReference type="PANTHER" id="PTHR34056">
    <property type="entry name" value="GPI-ANCHORED PROTEIN"/>
    <property type="match status" value="1"/>
</dbReference>
<organism evidence="1 2">
    <name type="scientific">Datura stramonium</name>
    <name type="common">Jimsonweed</name>
    <name type="synonym">Common thornapple</name>
    <dbReference type="NCBI Taxonomy" id="4076"/>
    <lineage>
        <taxon>Eukaryota</taxon>
        <taxon>Viridiplantae</taxon>
        <taxon>Streptophyta</taxon>
        <taxon>Embryophyta</taxon>
        <taxon>Tracheophyta</taxon>
        <taxon>Spermatophyta</taxon>
        <taxon>Magnoliopsida</taxon>
        <taxon>eudicotyledons</taxon>
        <taxon>Gunneridae</taxon>
        <taxon>Pentapetalae</taxon>
        <taxon>asterids</taxon>
        <taxon>lamiids</taxon>
        <taxon>Solanales</taxon>
        <taxon>Solanaceae</taxon>
        <taxon>Solanoideae</taxon>
        <taxon>Datureae</taxon>
        <taxon>Datura</taxon>
    </lineage>
</organism>
<accession>A0ABS8UZ44</accession>
<dbReference type="EMBL" id="JACEIK010002890">
    <property type="protein sequence ID" value="MCD9639331.1"/>
    <property type="molecule type" value="Genomic_DNA"/>
</dbReference>